<keyword evidence="3" id="KW-1185">Reference proteome</keyword>
<feature type="compositionally biased region" description="Low complexity" evidence="1">
    <location>
        <begin position="323"/>
        <end position="345"/>
    </location>
</feature>
<reference evidence="2 3" key="1">
    <citation type="journal article" date="2024" name="IMA Fungus">
        <title>IMA Genome - F19 : A genome assembly and annotation guide to empower mycologists, including annotated draft genome sequences of Ceratocystis pirilliformis, Diaporthe australafricana, Fusarium ophioides, Paecilomyces lecythidis, and Sporothrix stenoceras.</title>
        <authorList>
            <person name="Aylward J."/>
            <person name="Wilson A.M."/>
            <person name="Visagie C.M."/>
            <person name="Spraker J."/>
            <person name="Barnes I."/>
            <person name="Buitendag C."/>
            <person name="Ceriani C."/>
            <person name="Del Mar Angel L."/>
            <person name="du Plessis D."/>
            <person name="Fuchs T."/>
            <person name="Gasser K."/>
            <person name="Kramer D."/>
            <person name="Li W."/>
            <person name="Munsamy K."/>
            <person name="Piso A."/>
            <person name="Price J.L."/>
            <person name="Sonnekus B."/>
            <person name="Thomas C."/>
            <person name="van der Nest A."/>
            <person name="van Dijk A."/>
            <person name="van Heerden A."/>
            <person name="van Vuuren N."/>
            <person name="Yilmaz N."/>
            <person name="Duong T.A."/>
            <person name="van der Merwe N.A."/>
            <person name="Wingfield M.J."/>
            <person name="Wingfield B.D."/>
        </authorList>
    </citation>
    <scope>NUCLEOTIDE SEQUENCE [LARGE SCALE GENOMIC DNA]</scope>
    <source>
        <strain evidence="2 3">CMW 5346</strain>
    </source>
</reference>
<evidence type="ECO:0000313" key="2">
    <source>
        <dbReference type="EMBL" id="KAL1894892.1"/>
    </source>
</evidence>
<feature type="compositionally biased region" description="Basic and acidic residues" evidence="1">
    <location>
        <begin position="227"/>
        <end position="242"/>
    </location>
</feature>
<protein>
    <submittedName>
        <fullName evidence="2">Uncharacterized protein</fullName>
    </submittedName>
</protein>
<gene>
    <name evidence="2" type="ORF">Sste5346_005579</name>
</gene>
<sequence>MSHTEPMEIDPQASACTMASASTALVLFSLDKTDKTSMHAGQDGRTKEPNSAATAIALPDSGALDSSSDSSSTATLSSPTLPPIKPRAYYCVTRLPRGEIEHRAAMGRCTYCDDENHSRTTCASGRLMRRVPKRVLNERLGRSVCPFCGDPDHDKHCKATCPLRIMLQEVLDAKEEAYRNSTLKPTEARTQRTAADALILALERQTERKFSSYAPGPRFNNRPSRTQRSDWRGFSERGEQRKHGNGQDADQHMPYNQPPRKKVYLKRPPMSKTNAPWRIGLVHSVPMSVPEEDPFCVPTSTRVAEQDQVDLIDLDIAPPSPPSASSSNSLSGSDSDSNNSATSTPFTTPEKSNNVPSGTNFKRLSCDLSPPPLLNLLDTDVTEVVWNNIFIPPSNVAKGSEQNLVTTPDIIPEESGAGEDLIDWGIDDLDLECK</sequence>
<feature type="region of interest" description="Disordered" evidence="1">
    <location>
        <begin position="314"/>
        <end position="358"/>
    </location>
</feature>
<organism evidence="2 3">
    <name type="scientific">Sporothrix stenoceras</name>
    <dbReference type="NCBI Taxonomy" id="5173"/>
    <lineage>
        <taxon>Eukaryota</taxon>
        <taxon>Fungi</taxon>
        <taxon>Dikarya</taxon>
        <taxon>Ascomycota</taxon>
        <taxon>Pezizomycotina</taxon>
        <taxon>Sordariomycetes</taxon>
        <taxon>Sordariomycetidae</taxon>
        <taxon>Ophiostomatales</taxon>
        <taxon>Ophiostomataceae</taxon>
        <taxon>Sporothrix</taxon>
    </lineage>
</organism>
<comment type="caution">
    <text evidence="2">The sequence shown here is derived from an EMBL/GenBank/DDBJ whole genome shotgun (WGS) entry which is preliminary data.</text>
</comment>
<feature type="compositionally biased region" description="Polar residues" evidence="1">
    <location>
        <begin position="346"/>
        <end position="358"/>
    </location>
</feature>
<evidence type="ECO:0000256" key="1">
    <source>
        <dbReference type="SAM" id="MobiDB-lite"/>
    </source>
</evidence>
<evidence type="ECO:0000313" key="3">
    <source>
        <dbReference type="Proteomes" id="UP001583186"/>
    </source>
</evidence>
<accession>A0ABR3Z3W3</accession>
<dbReference type="Proteomes" id="UP001583186">
    <property type="component" value="Unassembled WGS sequence"/>
</dbReference>
<name>A0ABR3Z3W3_9PEZI</name>
<feature type="region of interest" description="Disordered" evidence="1">
    <location>
        <begin position="60"/>
        <end position="79"/>
    </location>
</feature>
<dbReference type="EMBL" id="JAWCUI010000030">
    <property type="protein sequence ID" value="KAL1894892.1"/>
    <property type="molecule type" value="Genomic_DNA"/>
</dbReference>
<proteinExistence type="predicted"/>
<feature type="region of interest" description="Disordered" evidence="1">
    <location>
        <begin position="210"/>
        <end position="274"/>
    </location>
</feature>